<dbReference type="InterPro" id="IPR016181">
    <property type="entry name" value="Acyl_CoA_acyltransferase"/>
</dbReference>
<keyword evidence="2" id="KW-1185">Reference proteome</keyword>
<dbReference type="AlphaFoldDB" id="A0A9W5UQQ3"/>
<reference evidence="1" key="1">
    <citation type="submission" date="2021-01" db="EMBL/GenBank/DDBJ databases">
        <title>Whole genome shotgun sequence of Verrucosispora sediminis NBRC 107745.</title>
        <authorList>
            <person name="Komaki H."/>
            <person name="Tamura T."/>
        </authorList>
    </citation>
    <scope>NUCLEOTIDE SEQUENCE</scope>
    <source>
        <strain evidence="1">NBRC 107745</strain>
    </source>
</reference>
<sequence>MTSDAFVPAGFAPPTSLITDRFRLEPLGPQHNVADHAAWMSSIEHIRATPGYPDGNWPPLSGMSLEKNLSDLRRHADDFTRGTGFTFTVLDPVDSDVIGCVYLYPSASEEYDVTVQSWVRADRADLDEPLATAVANWIATDWPWTRLDRCGR</sequence>
<evidence type="ECO:0008006" key="3">
    <source>
        <dbReference type="Google" id="ProtNLM"/>
    </source>
</evidence>
<proteinExistence type="predicted"/>
<dbReference type="SUPFAM" id="SSF55729">
    <property type="entry name" value="Acyl-CoA N-acyltransferases (Nat)"/>
    <property type="match status" value="1"/>
</dbReference>
<dbReference type="OrthoDB" id="3774915at2"/>
<comment type="caution">
    <text evidence="1">The sequence shown here is derived from an EMBL/GenBank/DDBJ whole genome shotgun (WGS) entry which is preliminary data.</text>
</comment>
<evidence type="ECO:0000313" key="2">
    <source>
        <dbReference type="Proteomes" id="UP000607311"/>
    </source>
</evidence>
<protein>
    <recommendedName>
        <fullName evidence="3">Twin-arginine translocation pathway signal protein</fullName>
    </recommendedName>
</protein>
<name>A0A9W5UQQ3_9ACTN</name>
<gene>
    <name evidence="1" type="ORF">Vse01_17540</name>
</gene>
<dbReference type="RefSeq" id="WP_093406959.1">
    <property type="nucleotide sequence ID" value="NZ_BOPD01000010.1"/>
</dbReference>
<dbReference type="EMBL" id="BOPD01000010">
    <property type="protein sequence ID" value="GIJ32606.1"/>
    <property type="molecule type" value="Genomic_DNA"/>
</dbReference>
<evidence type="ECO:0000313" key="1">
    <source>
        <dbReference type="EMBL" id="GIJ32606.1"/>
    </source>
</evidence>
<dbReference type="Proteomes" id="UP000607311">
    <property type="component" value="Unassembled WGS sequence"/>
</dbReference>
<organism evidence="1 2">
    <name type="scientific">Micromonospora sediminimaris</name>
    <dbReference type="NCBI Taxonomy" id="547162"/>
    <lineage>
        <taxon>Bacteria</taxon>
        <taxon>Bacillati</taxon>
        <taxon>Actinomycetota</taxon>
        <taxon>Actinomycetes</taxon>
        <taxon>Micromonosporales</taxon>
        <taxon>Micromonosporaceae</taxon>
        <taxon>Micromonospora</taxon>
    </lineage>
</organism>
<accession>A0A9W5UQQ3</accession>
<dbReference type="Gene3D" id="3.40.630.30">
    <property type="match status" value="1"/>
</dbReference>